<dbReference type="PANTHER" id="PTHR19290">
    <property type="entry name" value="BASIC HELIX-LOOP-HELIX PROTEIN NEUROGENIN-RELATED"/>
    <property type="match status" value="1"/>
</dbReference>
<dbReference type="Proteomes" id="UP001519460">
    <property type="component" value="Unassembled WGS sequence"/>
</dbReference>
<dbReference type="CDD" id="cd11390">
    <property type="entry name" value="bHLH_TS"/>
    <property type="match status" value="1"/>
</dbReference>
<evidence type="ECO:0000259" key="2">
    <source>
        <dbReference type="PROSITE" id="PS50888"/>
    </source>
</evidence>
<dbReference type="InterPro" id="IPR050359">
    <property type="entry name" value="bHLH_transcription_factors"/>
</dbReference>
<dbReference type="InterPro" id="IPR011598">
    <property type="entry name" value="bHLH_dom"/>
</dbReference>
<feature type="compositionally biased region" description="Basic residues" evidence="1">
    <location>
        <begin position="317"/>
        <end position="329"/>
    </location>
</feature>
<dbReference type="Pfam" id="PF00010">
    <property type="entry name" value="HLH"/>
    <property type="match status" value="1"/>
</dbReference>
<protein>
    <recommendedName>
        <fullName evidence="2">BHLH domain-containing protein</fullName>
    </recommendedName>
</protein>
<comment type="caution">
    <text evidence="3">The sequence shown here is derived from an EMBL/GenBank/DDBJ whole genome shotgun (WGS) entry which is preliminary data.</text>
</comment>
<feature type="compositionally biased region" description="Basic and acidic residues" evidence="1">
    <location>
        <begin position="228"/>
        <end position="247"/>
    </location>
</feature>
<sequence>PGTAGRFEQKRELRQLLRLLWVLGDLDRYVGQNVSALATRHDRPYSIALHKAPACKSAIDWQRKGRGGARPPQTQLAGVCGLGRLEPCRTFVRLCNSYPCHSYSEDPYSYPAHYFNTAASEFCDQWTSNHRFFISNDAGNNHSTSSLSPDASESYMGQYHTEGHQSESGQFYSANHHHHYYHGGVSSLQVDAGHHHLHAASLGNQERSAAEGEQDGGLLMLDQSGQDSMDKQGDKKTSDPTRLGATERERTRMHMLNDAFDELRKVVPKSNLSEHQKLSKIATLRLAIHYISALTATLKSTGAHIQPVKSAGVGDRRGRRRGRGGRKRKLPAESSAVNLAAAQAANSSASTATAAPGMPRDRVGNAVVVDRSLTNSFDAAVRRQVSAAFAAVSLNSDAAGFSPETDHSSTDGLGFPGALDGGGHGGPSCPVRFFHVPGSAGPASQGSVSPGSVQGGYSSSSGASRAGDRFSPDACAGYRSPRSDSLSPHGRNRASGSDRGAGVSVGVLTGANGYAGGRFSVADNFCVL</sequence>
<feature type="region of interest" description="Disordered" evidence="1">
    <location>
        <begin position="400"/>
        <end position="421"/>
    </location>
</feature>
<feature type="region of interest" description="Disordered" evidence="1">
    <location>
        <begin position="308"/>
        <end position="335"/>
    </location>
</feature>
<feature type="region of interest" description="Disordered" evidence="1">
    <location>
        <begin position="219"/>
        <end position="247"/>
    </location>
</feature>
<feature type="domain" description="BHLH" evidence="2">
    <location>
        <begin position="240"/>
        <end position="294"/>
    </location>
</feature>
<accession>A0ABD0L4U3</accession>
<proteinExistence type="predicted"/>
<evidence type="ECO:0000313" key="3">
    <source>
        <dbReference type="EMBL" id="KAK7494450.1"/>
    </source>
</evidence>
<evidence type="ECO:0000313" key="4">
    <source>
        <dbReference type="Proteomes" id="UP001519460"/>
    </source>
</evidence>
<keyword evidence="4" id="KW-1185">Reference proteome</keyword>
<dbReference type="SMART" id="SM00353">
    <property type="entry name" value="HLH"/>
    <property type="match status" value="1"/>
</dbReference>
<dbReference type="EMBL" id="JACVVK020000083">
    <property type="protein sequence ID" value="KAK7494450.1"/>
    <property type="molecule type" value="Genomic_DNA"/>
</dbReference>
<gene>
    <name evidence="3" type="ORF">BaRGS_00014342</name>
</gene>
<dbReference type="InterPro" id="IPR036638">
    <property type="entry name" value="HLH_DNA-bd_sf"/>
</dbReference>
<name>A0ABD0L4U3_9CAEN</name>
<evidence type="ECO:0000256" key="1">
    <source>
        <dbReference type="SAM" id="MobiDB-lite"/>
    </source>
</evidence>
<dbReference type="AlphaFoldDB" id="A0ABD0L4U3"/>
<reference evidence="3 4" key="1">
    <citation type="journal article" date="2023" name="Sci. Data">
        <title>Genome assembly of the Korean intertidal mud-creeper Batillaria attramentaria.</title>
        <authorList>
            <person name="Patra A.K."/>
            <person name="Ho P.T."/>
            <person name="Jun S."/>
            <person name="Lee S.J."/>
            <person name="Kim Y."/>
            <person name="Won Y.J."/>
        </authorList>
    </citation>
    <scope>NUCLEOTIDE SEQUENCE [LARGE SCALE GENOMIC DNA]</scope>
    <source>
        <strain evidence="3">Wonlab-2016</strain>
    </source>
</reference>
<dbReference type="PROSITE" id="PS50888">
    <property type="entry name" value="BHLH"/>
    <property type="match status" value="1"/>
</dbReference>
<feature type="compositionally biased region" description="Low complexity" evidence="1">
    <location>
        <begin position="440"/>
        <end position="464"/>
    </location>
</feature>
<feature type="region of interest" description="Disordered" evidence="1">
    <location>
        <begin position="138"/>
        <end position="165"/>
    </location>
</feature>
<organism evidence="3 4">
    <name type="scientific">Batillaria attramentaria</name>
    <dbReference type="NCBI Taxonomy" id="370345"/>
    <lineage>
        <taxon>Eukaryota</taxon>
        <taxon>Metazoa</taxon>
        <taxon>Spiralia</taxon>
        <taxon>Lophotrochozoa</taxon>
        <taxon>Mollusca</taxon>
        <taxon>Gastropoda</taxon>
        <taxon>Caenogastropoda</taxon>
        <taxon>Sorbeoconcha</taxon>
        <taxon>Cerithioidea</taxon>
        <taxon>Batillariidae</taxon>
        <taxon>Batillaria</taxon>
    </lineage>
</organism>
<feature type="compositionally biased region" description="Polar residues" evidence="1">
    <location>
        <begin position="138"/>
        <end position="151"/>
    </location>
</feature>
<dbReference type="Gene3D" id="4.10.280.10">
    <property type="entry name" value="Helix-loop-helix DNA-binding domain"/>
    <property type="match status" value="1"/>
</dbReference>
<dbReference type="SUPFAM" id="SSF47459">
    <property type="entry name" value="HLH, helix-loop-helix DNA-binding domain"/>
    <property type="match status" value="1"/>
</dbReference>
<feature type="region of interest" description="Disordered" evidence="1">
    <location>
        <begin position="440"/>
        <end position="502"/>
    </location>
</feature>
<feature type="non-terminal residue" evidence="3">
    <location>
        <position position="1"/>
    </location>
</feature>